<dbReference type="InterPro" id="IPR036049">
    <property type="entry name" value="Ribosomal_uL29_sf"/>
</dbReference>
<dbReference type="EMBL" id="JADEXG010000019">
    <property type="protein sequence ID" value="MBE9077641.1"/>
    <property type="molecule type" value="Genomic_DNA"/>
</dbReference>
<comment type="similarity">
    <text evidence="1 5">Belongs to the universal ribosomal protein uL29 family.</text>
</comment>
<dbReference type="AlphaFoldDB" id="A0A8J7AP21"/>
<evidence type="ECO:0000256" key="2">
    <source>
        <dbReference type="ARBA" id="ARBA00022980"/>
    </source>
</evidence>
<proteinExistence type="inferred from homology"/>
<dbReference type="PANTHER" id="PTHR10916:SF0">
    <property type="entry name" value="LARGE RIBOSOMAL SUBUNIT PROTEIN UL29C"/>
    <property type="match status" value="1"/>
</dbReference>
<reference evidence="7" key="1">
    <citation type="submission" date="2020-10" db="EMBL/GenBank/DDBJ databases">
        <authorList>
            <person name="Castelo-Branco R."/>
            <person name="Eusebio N."/>
            <person name="Adriana R."/>
            <person name="Vieira A."/>
            <person name="Brugerolle De Fraissinette N."/>
            <person name="Rezende De Castro R."/>
            <person name="Schneider M.P."/>
            <person name="Vasconcelos V."/>
            <person name="Leao P.N."/>
        </authorList>
    </citation>
    <scope>NUCLEOTIDE SEQUENCE</scope>
    <source>
        <strain evidence="7">LEGE 07310</strain>
    </source>
</reference>
<evidence type="ECO:0000256" key="6">
    <source>
        <dbReference type="SAM" id="MobiDB-lite"/>
    </source>
</evidence>
<evidence type="ECO:0000256" key="5">
    <source>
        <dbReference type="HAMAP-Rule" id="MF_00374"/>
    </source>
</evidence>
<name>A0A8J7AP21_9CYAN</name>
<dbReference type="GO" id="GO:0006412">
    <property type="term" value="P:translation"/>
    <property type="evidence" value="ECO:0007669"/>
    <property type="project" value="UniProtKB-UniRule"/>
</dbReference>
<dbReference type="NCBIfam" id="TIGR00012">
    <property type="entry name" value="L29"/>
    <property type="match status" value="1"/>
</dbReference>
<keyword evidence="2 5" id="KW-0689">Ribosomal protein</keyword>
<dbReference type="GO" id="GO:0003735">
    <property type="term" value="F:structural constituent of ribosome"/>
    <property type="evidence" value="ECO:0007669"/>
    <property type="project" value="InterPro"/>
</dbReference>
<feature type="compositionally biased region" description="Low complexity" evidence="6">
    <location>
        <begin position="67"/>
        <end position="86"/>
    </location>
</feature>
<organism evidence="7 8">
    <name type="scientific">Vasconcelosia minhoensis LEGE 07310</name>
    <dbReference type="NCBI Taxonomy" id="915328"/>
    <lineage>
        <taxon>Bacteria</taxon>
        <taxon>Bacillati</taxon>
        <taxon>Cyanobacteriota</taxon>
        <taxon>Cyanophyceae</taxon>
        <taxon>Nodosilineales</taxon>
        <taxon>Cymatolegaceae</taxon>
        <taxon>Vasconcelosia</taxon>
        <taxon>Vasconcelosia minhoensis</taxon>
    </lineage>
</organism>
<evidence type="ECO:0000256" key="1">
    <source>
        <dbReference type="ARBA" id="ARBA00009254"/>
    </source>
</evidence>
<dbReference type="CDD" id="cd00427">
    <property type="entry name" value="Ribosomal_L29_HIP"/>
    <property type="match status" value="1"/>
</dbReference>
<dbReference type="SUPFAM" id="SSF46561">
    <property type="entry name" value="Ribosomal protein L29 (L29p)"/>
    <property type="match status" value="1"/>
</dbReference>
<dbReference type="InterPro" id="IPR001854">
    <property type="entry name" value="Ribosomal_uL29"/>
</dbReference>
<dbReference type="InterPro" id="IPR050063">
    <property type="entry name" value="Ribosomal_protein_uL29"/>
</dbReference>
<protein>
    <recommendedName>
        <fullName evidence="4 5">Large ribosomal subunit protein uL29</fullName>
    </recommendedName>
</protein>
<keyword evidence="8" id="KW-1185">Reference proteome</keyword>
<comment type="caution">
    <text evidence="7">The sequence shown here is derived from an EMBL/GenBank/DDBJ whole genome shotgun (WGS) entry which is preliminary data.</text>
</comment>
<evidence type="ECO:0000313" key="7">
    <source>
        <dbReference type="EMBL" id="MBE9077641.1"/>
    </source>
</evidence>
<dbReference type="PANTHER" id="PTHR10916">
    <property type="entry name" value="60S RIBOSOMAL PROTEIN L35/50S RIBOSOMAL PROTEIN L29"/>
    <property type="match status" value="1"/>
</dbReference>
<dbReference type="Gene3D" id="1.10.287.310">
    <property type="match status" value="1"/>
</dbReference>
<keyword evidence="3 5" id="KW-0687">Ribonucleoprotein</keyword>
<feature type="compositionally biased region" description="Acidic residues" evidence="6">
    <location>
        <begin position="87"/>
        <end position="102"/>
    </location>
</feature>
<sequence>MPLAKIADARNLSDEELAEEIAAAKRSLFDLRFQKATRQLETGFHQFKHTRHRLAQLMTVERERQLAAAQAAQTEPAQAAAGPGTETESDTETAIETESEQE</sequence>
<dbReference type="Proteomes" id="UP000636505">
    <property type="component" value="Unassembled WGS sequence"/>
</dbReference>
<dbReference type="Pfam" id="PF00831">
    <property type="entry name" value="Ribosomal_L29"/>
    <property type="match status" value="1"/>
</dbReference>
<dbReference type="GO" id="GO:0022625">
    <property type="term" value="C:cytosolic large ribosomal subunit"/>
    <property type="evidence" value="ECO:0007669"/>
    <property type="project" value="TreeGrafter"/>
</dbReference>
<gene>
    <name evidence="5" type="primary">rpmC</name>
    <name evidence="5" type="synonym">rpl29</name>
    <name evidence="7" type="ORF">IQ241_10085</name>
</gene>
<evidence type="ECO:0000256" key="4">
    <source>
        <dbReference type="ARBA" id="ARBA00035204"/>
    </source>
</evidence>
<evidence type="ECO:0000313" key="8">
    <source>
        <dbReference type="Proteomes" id="UP000636505"/>
    </source>
</evidence>
<evidence type="ECO:0000256" key="3">
    <source>
        <dbReference type="ARBA" id="ARBA00023274"/>
    </source>
</evidence>
<dbReference type="HAMAP" id="MF_00374">
    <property type="entry name" value="Ribosomal_uL29"/>
    <property type="match status" value="1"/>
</dbReference>
<accession>A0A8J7AP21</accession>
<feature type="region of interest" description="Disordered" evidence="6">
    <location>
        <begin position="65"/>
        <end position="102"/>
    </location>
</feature>